<reference evidence="2" key="1">
    <citation type="submission" date="2016-11" db="UniProtKB">
        <authorList>
            <consortium name="WormBaseParasite"/>
        </authorList>
    </citation>
    <scope>IDENTIFICATION</scope>
</reference>
<dbReference type="Proteomes" id="UP000095284">
    <property type="component" value="Unplaced"/>
</dbReference>
<sequence length="47" mass="5510">MGETQRALRRNRPRLGYLEEKKVSVWKSFSEKTVSRQSLWTIGEEAA</sequence>
<proteinExistence type="predicted"/>
<accession>A0A1I7SIN6</accession>
<organism evidence="1 2">
    <name type="scientific">Bursaphelenchus xylophilus</name>
    <name type="common">Pinewood nematode worm</name>
    <name type="synonym">Aphelenchoides xylophilus</name>
    <dbReference type="NCBI Taxonomy" id="6326"/>
    <lineage>
        <taxon>Eukaryota</taxon>
        <taxon>Metazoa</taxon>
        <taxon>Ecdysozoa</taxon>
        <taxon>Nematoda</taxon>
        <taxon>Chromadorea</taxon>
        <taxon>Rhabditida</taxon>
        <taxon>Tylenchina</taxon>
        <taxon>Tylenchomorpha</taxon>
        <taxon>Aphelenchoidea</taxon>
        <taxon>Aphelenchoididae</taxon>
        <taxon>Bursaphelenchus</taxon>
    </lineage>
</organism>
<dbReference type="WBParaSite" id="BXY_1290700.1">
    <property type="protein sequence ID" value="BXY_1290700.1"/>
    <property type="gene ID" value="BXY_1290700"/>
</dbReference>
<evidence type="ECO:0000313" key="2">
    <source>
        <dbReference type="WBParaSite" id="BXY_1290700.1"/>
    </source>
</evidence>
<protein>
    <submittedName>
        <fullName evidence="2">Uncharacterized protein</fullName>
    </submittedName>
</protein>
<dbReference type="AlphaFoldDB" id="A0A1I7SIN6"/>
<name>A0A1I7SIN6_BURXY</name>
<evidence type="ECO:0000313" key="1">
    <source>
        <dbReference type="Proteomes" id="UP000095284"/>
    </source>
</evidence>